<reference evidence="2" key="4">
    <citation type="submission" date="2019-03" db="UniProtKB">
        <authorList>
            <consortium name="EnsemblPlants"/>
        </authorList>
    </citation>
    <scope>IDENTIFICATION</scope>
</reference>
<dbReference type="Gramene" id="AET6Gv20370600.3">
    <property type="protein sequence ID" value="AET6Gv20370600.3"/>
    <property type="gene ID" value="AET6Gv20370600"/>
</dbReference>
<reference evidence="3" key="2">
    <citation type="journal article" date="2017" name="Nat. Plants">
        <title>The Aegilops tauschii genome reveals multiple impacts of transposons.</title>
        <authorList>
            <person name="Zhao G."/>
            <person name="Zou C."/>
            <person name="Li K."/>
            <person name="Wang K."/>
            <person name="Li T."/>
            <person name="Gao L."/>
            <person name="Zhang X."/>
            <person name="Wang H."/>
            <person name="Yang Z."/>
            <person name="Liu X."/>
            <person name="Jiang W."/>
            <person name="Mao L."/>
            <person name="Kong X."/>
            <person name="Jiao Y."/>
            <person name="Jia J."/>
        </authorList>
    </citation>
    <scope>NUCLEOTIDE SEQUENCE [LARGE SCALE GENOMIC DNA]</scope>
    <source>
        <strain evidence="3">cv. AL8/78</strain>
    </source>
</reference>
<keyword evidence="3" id="KW-1185">Reference proteome</keyword>
<dbReference type="AlphaFoldDB" id="A0A453NGS7"/>
<dbReference type="EnsemblPlants" id="AET6Gv20370600.3">
    <property type="protein sequence ID" value="AET6Gv20370600.3"/>
    <property type="gene ID" value="AET6Gv20370600"/>
</dbReference>
<evidence type="ECO:0000313" key="2">
    <source>
        <dbReference type="EnsemblPlants" id="AET6Gv20370600.3"/>
    </source>
</evidence>
<reference evidence="2" key="3">
    <citation type="journal article" date="2017" name="Nature">
        <title>Genome sequence of the progenitor of the wheat D genome Aegilops tauschii.</title>
        <authorList>
            <person name="Luo M.C."/>
            <person name="Gu Y.Q."/>
            <person name="Puiu D."/>
            <person name="Wang H."/>
            <person name="Twardziok S.O."/>
            <person name="Deal K.R."/>
            <person name="Huo N."/>
            <person name="Zhu T."/>
            <person name="Wang L."/>
            <person name="Wang Y."/>
            <person name="McGuire P.E."/>
            <person name="Liu S."/>
            <person name="Long H."/>
            <person name="Ramasamy R.K."/>
            <person name="Rodriguez J.C."/>
            <person name="Van S.L."/>
            <person name="Yuan L."/>
            <person name="Wang Z."/>
            <person name="Xia Z."/>
            <person name="Xiao L."/>
            <person name="Anderson O.D."/>
            <person name="Ouyang S."/>
            <person name="Liang Y."/>
            <person name="Zimin A.V."/>
            <person name="Pertea G."/>
            <person name="Qi P."/>
            <person name="Bennetzen J.L."/>
            <person name="Dai X."/>
            <person name="Dawson M.W."/>
            <person name="Muller H.G."/>
            <person name="Kugler K."/>
            <person name="Rivarola-Duarte L."/>
            <person name="Spannagl M."/>
            <person name="Mayer K.F.X."/>
            <person name="Lu F.H."/>
            <person name="Bevan M.W."/>
            <person name="Leroy P."/>
            <person name="Li P."/>
            <person name="You F.M."/>
            <person name="Sun Q."/>
            <person name="Liu Z."/>
            <person name="Lyons E."/>
            <person name="Wicker T."/>
            <person name="Salzberg S.L."/>
            <person name="Devos K.M."/>
            <person name="Dvorak J."/>
        </authorList>
    </citation>
    <scope>NUCLEOTIDE SEQUENCE [LARGE SCALE GENOMIC DNA]</scope>
    <source>
        <strain evidence="2">cv. AL8/78</strain>
    </source>
</reference>
<dbReference type="Proteomes" id="UP000015105">
    <property type="component" value="Chromosome 6D"/>
</dbReference>
<feature type="domain" description="Reverse transcriptase zinc-binding" evidence="1">
    <location>
        <begin position="33"/>
        <end position="103"/>
    </location>
</feature>
<reference evidence="2" key="5">
    <citation type="journal article" date="2021" name="G3 (Bethesda)">
        <title>Aegilops tauschii genome assembly Aet v5.0 features greater sequence contiguity and improved annotation.</title>
        <authorList>
            <person name="Wang L."/>
            <person name="Zhu T."/>
            <person name="Rodriguez J.C."/>
            <person name="Deal K.R."/>
            <person name="Dubcovsky J."/>
            <person name="McGuire P.E."/>
            <person name="Lux T."/>
            <person name="Spannagl M."/>
            <person name="Mayer K.F.X."/>
            <person name="Baldrich P."/>
            <person name="Meyers B.C."/>
            <person name="Huo N."/>
            <person name="Gu Y.Q."/>
            <person name="Zhou H."/>
            <person name="Devos K.M."/>
            <person name="Bennetzen J.L."/>
            <person name="Unver T."/>
            <person name="Budak H."/>
            <person name="Gulick P.J."/>
            <person name="Galiba G."/>
            <person name="Kalapos B."/>
            <person name="Nelson D.R."/>
            <person name="Li P."/>
            <person name="You F.M."/>
            <person name="Luo M.C."/>
            <person name="Dvorak J."/>
        </authorList>
    </citation>
    <scope>NUCLEOTIDE SEQUENCE [LARGE SCALE GENOMIC DNA]</scope>
    <source>
        <strain evidence="2">cv. AL8/78</strain>
    </source>
</reference>
<evidence type="ECO:0000313" key="3">
    <source>
        <dbReference type="Proteomes" id="UP000015105"/>
    </source>
</evidence>
<evidence type="ECO:0000259" key="1">
    <source>
        <dbReference type="Pfam" id="PF13966"/>
    </source>
</evidence>
<dbReference type="STRING" id="200361.A0A453NGS7"/>
<protein>
    <recommendedName>
        <fullName evidence="1">Reverse transcriptase zinc-binding domain-containing protein</fullName>
    </recommendedName>
</protein>
<organism evidence="2 3">
    <name type="scientific">Aegilops tauschii subsp. strangulata</name>
    <name type="common">Goatgrass</name>
    <dbReference type="NCBI Taxonomy" id="200361"/>
    <lineage>
        <taxon>Eukaryota</taxon>
        <taxon>Viridiplantae</taxon>
        <taxon>Streptophyta</taxon>
        <taxon>Embryophyta</taxon>
        <taxon>Tracheophyta</taxon>
        <taxon>Spermatophyta</taxon>
        <taxon>Magnoliopsida</taxon>
        <taxon>Liliopsida</taxon>
        <taxon>Poales</taxon>
        <taxon>Poaceae</taxon>
        <taxon>BOP clade</taxon>
        <taxon>Pooideae</taxon>
        <taxon>Triticodae</taxon>
        <taxon>Triticeae</taxon>
        <taxon>Triticinae</taxon>
        <taxon>Aegilops</taxon>
    </lineage>
</organism>
<reference evidence="3" key="1">
    <citation type="journal article" date="2014" name="Science">
        <title>Ancient hybridizations among the ancestral genomes of bread wheat.</title>
        <authorList>
            <consortium name="International Wheat Genome Sequencing Consortium,"/>
            <person name="Marcussen T."/>
            <person name="Sandve S.R."/>
            <person name="Heier L."/>
            <person name="Spannagl M."/>
            <person name="Pfeifer M."/>
            <person name="Jakobsen K.S."/>
            <person name="Wulff B.B."/>
            <person name="Steuernagel B."/>
            <person name="Mayer K.F."/>
            <person name="Olsen O.A."/>
        </authorList>
    </citation>
    <scope>NUCLEOTIDE SEQUENCE [LARGE SCALE GENOMIC DNA]</scope>
    <source>
        <strain evidence="3">cv. AL8/78</strain>
    </source>
</reference>
<name>A0A453NGS7_AEGTS</name>
<dbReference type="InterPro" id="IPR026960">
    <property type="entry name" value="RVT-Znf"/>
</dbReference>
<sequence>IGQYLQLWQAVQDTTLSDVPDQLLWKWSGSGIYSAESCYLATFYGSTLCNSWKLIWKSWAPPRVKFFYWLANQDSCWTADRLARRGLQHHPCCLLCDQAPETMR</sequence>
<accession>A0A453NGS7</accession>
<dbReference type="Pfam" id="PF13966">
    <property type="entry name" value="zf-RVT"/>
    <property type="match status" value="1"/>
</dbReference>
<proteinExistence type="predicted"/>